<dbReference type="WBParaSite" id="PSAMB.scaffold5978size10449.g27658.t1">
    <property type="protein sequence ID" value="PSAMB.scaffold5978size10449.g27658.t1"/>
    <property type="gene ID" value="PSAMB.scaffold5978size10449.g27658"/>
</dbReference>
<protein>
    <submittedName>
        <fullName evidence="2">Uncharacterized protein</fullName>
    </submittedName>
</protein>
<reference evidence="2" key="1">
    <citation type="submission" date="2022-11" db="UniProtKB">
        <authorList>
            <consortium name="WormBaseParasite"/>
        </authorList>
    </citation>
    <scope>IDENTIFICATION</scope>
</reference>
<evidence type="ECO:0000313" key="2">
    <source>
        <dbReference type="WBParaSite" id="PSAMB.scaffold5978size10449.g27658.t1"/>
    </source>
</evidence>
<proteinExistence type="predicted"/>
<dbReference type="Proteomes" id="UP000887566">
    <property type="component" value="Unplaced"/>
</dbReference>
<evidence type="ECO:0000313" key="1">
    <source>
        <dbReference type="Proteomes" id="UP000887566"/>
    </source>
</evidence>
<name>A0A914WZ23_9BILA</name>
<sequence length="190" mass="21603">MFQLNIWMNTTLALFPMSCSELRRGSFKKEASLTCPVNALHPDEQIVLSQKEEQHEYPIYETGQQNDFEKQCVYNLNHQYEQWKSNGWGKSPICIPDALEVNKKWPTRTNHPDAAGYSKSSLEKKKADQLEGKAAEQTVHKAFQRSTIGGLLIHGFDFASFQTKVPKSNKSISKEIKRSLKELVDNISAG</sequence>
<dbReference type="AlphaFoldDB" id="A0A914WZ23"/>
<organism evidence="1 2">
    <name type="scientific">Plectus sambesii</name>
    <dbReference type="NCBI Taxonomy" id="2011161"/>
    <lineage>
        <taxon>Eukaryota</taxon>
        <taxon>Metazoa</taxon>
        <taxon>Ecdysozoa</taxon>
        <taxon>Nematoda</taxon>
        <taxon>Chromadorea</taxon>
        <taxon>Plectida</taxon>
        <taxon>Plectina</taxon>
        <taxon>Plectoidea</taxon>
        <taxon>Plectidae</taxon>
        <taxon>Plectus</taxon>
    </lineage>
</organism>
<accession>A0A914WZ23</accession>
<keyword evidence="1" id="KW-1185">Reference proteome</keyword>